<accession>A0A3T0KQJ4</accession>
<dbReference type="EMBL" id="CP026095">
    <property type="protein sequence ID" value="AZV42484.1"/>
    <property type="molecule type" value="Genomic_DNA"/>
</dbReference>
<proteinExistence type="predicted"/>
<dbReference type="AlphaFoldDB" id="A0A3T0KQJ4"/>
<organism evidence="1 2">
    <name type="scientific">Peribacillus asahii</name>
    <dbReference type="NCBI Taxonomy" id="228899"/>
    <lineage>
        <taxon>Bacteria</taxon>
        <taxon>Bacillati</taxon>
        <taxon>Bacillota</taxon>
        <taxon>Bacilli</taxon>
        <taxon>Bacillales</taxon>
        <taxon>Bacillaceae</taxon>
        <taxon>Peribacillus</taxon>
    </lineage>
</organism>
<protein>
    <submittedName>
        <fullName evidence="1">Uncharacterized protein</fullName>
    </submittedName>
</protein>
<reference evidence="1 2" key="1">
    <citation type="submission" date="2018-01" db="EMBL/GenBank/DDBJ databases">
        <title>Bacillus asahii Genome sequencing and assembly.</title>
        <authorList>
            <person name="Jiang H."/>
            <person name="Feng Y."/>
            <person name="Zhao F."/>
            <person name="Lin X."/>
        </authorList>
    </citation>
    <scope>NUCLEOTIDE SEQUENCE [LARGE SCALE GENOMIC DNA]</scope>
    <source>
        <strain evidence="1 2">OM18</strain>
    </source>
</reference>
<dbReference type="Proteomes" id="UP000283095">
    <property type="component" value="Chromosome"/>
</dbReference>
<gene>
    <name evidence="1" type="ORF">BAOM_1874</name>
</gene>
<sequence length="65" mass="7463">MNPYMETQTTTEQITRIIPLFLKTASAVSKRMPSLSSRLVSVYVIRSYIDCWIKSASVYECLLEV</sequence>
<evidence type="ECO:0000313" key="2">
    <source>
        <dbReference type="Proteomes" id="UP000283095"/>
    </source>
</evidence>
<dbReference type="KEGG" id="pasa:BAOM_1874"/>
<name>A0A3T0KQJ4_9BACI</name>
<evidence type="ECO:0000313" key="1">
    <source>
        <dbReference type="EMBL" id="AZV42484.1"/>
    </source>
</evidence>